<dbReference type="GO" id="GO:0005643">
    <property type="term" value="C:nuclear pore"/>
    <property type="evidence" value="ECO:0007669"/>
    <property type="project" value="UniProtKB-SubCell"/>
</dbReference>
<dbReference type="KEGG" id="tasa:A1Q1_07083"/>
<feature type="compositionally biased region" description="Low complexity" evidence="5">
    <location>
        <begin position="7"/>
        <end position="18"/>
    </location>
</feature>
<accession>J5TMR6</accession>
<protein>
    <recommendedName>
        <fullName evidence="4">Nuclear pore protein</fullName>
    </recommendedName>
</protein>
<keyword evidence="4" id="KW-0906">Nuclear pore complex</keyword>
<sequence length="932" mass="102785">MQGGDQSLSKSTYGTYGSSFGGSVGRPPAGSTLTSLLARANALNDVDYDPELPQIRFGIDEIERMSEHAANKGKRVRGTNGEGQLQREIAQLPGEAAEASRPRRRRKANAKLTPLGDLGPAYAIGDADVGAWGRNWHEMVILSGIEVQRQKTVKSFQKQFEKRILSNWETEKSRVLQDELGVTDDELAKMTTGSSKGMRESVLGKSRLGSGSDIRRFPLATSTLGKSTLEAREGGLVMHNKAIKYEKVVSALNAHRLRREPYELCLAFEAATKGDPKYPLLPDAFNILAHMMQEPSLHIASGYGSSSAAIPVTQRQYAKAYLSPTGSNAKMLLNGRLVSGSRAYLERDFERYMNDTITNNPKEAALGGIPGITNKVRAFTDVTLRSKEAQDTYKPETVNGIKLWAQVYYLLRAGHPSEALTLVEQNQGNITKDDWSFPGAFKAFFSSPERRLPKTVRDQLYSDFNAHVRNNPQVDQFKYALYKLIGRFELSKKNVKVAGTTEDWVWFQLSLTRENKDGDPPQEQYDLADLGRHVLKVGSDAFDSNGQRPFKWFNLLLVTAQFERAVGYLYSKPALKTDAVHFAAAMQYYGTLRVPEMPTSEILVEDNGPALNYARLTQLYVAPFYRVEPQAALQYAYLVSLASDAPAPIGGQQKQAALDLVRDIVIGSRQWTKLLGSVRADGTKEVGPIERDLALLSLSDQEDYLREVVLAAADQAANDASLAESVELYHLAGAYDKVVEVVTRALGHSLSGSSSHFERTSAPVSLSGAFGGAADLDALATAVYNVYGSDMMKRGRVPDRAWDTLEVLLKLRAGLEQYAAKRPDLALQTFQSTNLLPLDNDTAGVARYAQNFRELLDAPVVSNLDTVIVTTMRCLHDLTAALKESPYGDHGRMQTLASYKHMAQCLIQFASTLRLRLGPDVYKQLSAMSAFF</sequence>
<keyword evidence="3 4" id="KW-0539">Nucleus</keyword>
<evidence type="ECO:0000313" key="7">
    <source>
        <dbReference type="Proteomes" id="UP000002748"/>
    </source>
</evidence>
<keyword evidence="4" id="KW-0509">mRNA transport</keyword>
<dbReference type="AlphaFoldDB" id="J5TMR6"/>
<feature type="region of interest" description="Disordered" evidence="5">
    <location>
        <begin position="1"/>
        <end position="32"/>
    </location>
</feature>
<comment type="caution">
    <text evidence="6">The sequence shown here is derived from an EMBL/GenBank/DDBJ whole genome shotgun (WGS) entry which is preliminary data.</text>
</comment>
<proteinExistence type="inferred from homology"/>
<evidence type="ECO:0000256" key="1">
    <source>
        <dbReference type="ARBA" id="ARBA00004259"/>
    </source>
</evidence>
<dbReference type="GO" id="GO:0017056">
    <property type="term" value="F:structural constituent of nuclear pore"/>
    <property type="evidence" value="ECO:0007669"/>
    <property type="project" value="InterPro"/>
</dbReference>
<gene>
    <name evidence="6" type="ORF">A1Q1_07083</name>
</gene>
<evidence type="ECO:0000313" key="6">
    <source>
        <dbReference type="EMBL" id="EJT51671.1"/>
    </source>
</evidence>
<keyword evidence="4" id="KW-0811">Translocation</keyword>
<keyword evidence="4" id="KW-0472">Membrane</keyword>
<evidence type="ECO:0000256" key="5">
    <source>
        <dbReference type="SAM" id="MobiDB-lite"/>
    </source>
</evidence>
<reference evidence="6 7" key="1">
    <citation type="journal article" date="2012" name="Eukaryot. Cell">
        <title>Draft genome sequence of CBS 2479, the standard type strain of Trichosporon asahii.</title>
        <authorList>
            <person name="Yang R.Y."/>
            <person name="Li H.T."/>
            <person name="Zhu H."/>
            <person name="Zhou G.P."/>
            <person name="Wang M."/>
            <person name="Wang L."/>
        </authorList>
    </citation>
    <scope>NUCLEOTIDE SEQUENCE [LARGE SCALE GENOMIC DNA]</scope>
    <source>
        <strain evidence="7">ATCC 90039 / CBS 2479 / JCM 2466 / KCTC 7840 / NCYC 2677 / UAMH 7654</strain>
    </source>
</reference>
<keyword evidence="4" id="KW-0813">Transport</keyword>
<dbReference type="GeneID" id="25990595"/>
<evidence type="ECO:0000256" key="2">
    <source>
        <dbReference type="ARBA" id="ARBA00010186"/>
    </source>
</evidence>
<dbReference type="GO" id="GO:0016973">
    <property type="term" value="P:poly(A)+ mRNA export from nucleus"/>
    <property type="evidence" value="ECO:0007669"/>
    <property type="project" value="TreeGrafter"/>
</dbReference>
<dbReference type="InterPro" id="IPR007231">
    <property type="entry name" value="Nucleoporin_int_Nup93/Nic96"/>
</dbReference>
<dbReference type="PANTHER" id="PTHR11225:SF4">
    <property type="entry name" value="NUCLEAR PORE COMPLEX PROTEIN NUP93"/>
    <property type="match status" value="1"/>
</dbReference>
<name>J5TMR6_TRIAS</name>
<dbReference type="Proteomes" id="UP000002748">
    <property type="component" value="Unassembled WGS sequence"/>
</dbReference>
<keyword evidence="4" id="KW-0653">Protein transport</keyword>
<dbReference type="RefSeq" id="XP_014182807.1">
    <property type="nucleotide sequence ID" value="XM_014327332.1"/>
</dbReference>
<dbReference type="Pfam" id="PF04097">
    <property type="entry name" value="Nic96"/>
    <property type="match status" value="1"/>
</dbReference>
<dbReference type="OrthoDB" id="1918363at2759"/>
<comment type="similarity">
    <text evidence="2 4">Belongs to the nucleoporin interacting component (NIC) family.</text>
</comment>
<evidence type="ECO:0000256" key="4">
    <source>
        <dbReference type="RuleBase" id="RU364035"/>
    </source>
</evidence>
<evidence type="ECO:0000256" key="3">
    <source>
        <dbReference type="ARBA" id="ARBA00023242"/>
    </source>
</evidence>
<dbReference type="HOGENOM" id="CLU_011846_0_0_1"/>
<organism evidence="6 7">
    <name type="scientific">Trichosporon asahii var. asahii (strain ATCC 90039 / CBS 2479 / JCM 2466 / KCTC 7840 / NBRC 103889/ NCYC 2677 / UAMH 7654)</name>
    <name type="common">Yeast</name>
    <dbReference type="NCBI Taxonomy" id="1186058"/>
    <lineage>
        <taxon>Eukaryota</taxon>
        <taxon>Fungi</taxon>
        <taxon>Dikarya</taxon>
        <taxon>Basidiomycota</taxon>
        <taxon>Agaricomycotina</taxon>
        <taxon>Tremellomycetes</taxon>
        <taxon>Trichosporonales</taxon>
        <taxon>Trichosporonaceae</taxon>
        <taxon>Trichosporon</taxon>
    </lineage>
</organism>
<dbReference type="EMBL" id="ALBS01000048">
    <property type="protein sequence ID" value="EJT51671.1"/>
    <property type="molecule type" value="Genomic_DNA"/>
</dbReference>
<dbReference type="GO" id="GO:0006606">
    <property type="term" value="P:protein import into nucleus"/>
    <property type="evidence" value="ECO:0007669"/>
    <property type="project" value="TreeGrafter"/>
</dbReference>
<comment type="subcellular location">
    <subcellularLocation>
        <location evidence="1">Nucleus envelope</location>
    </subcellularLocation>
    <subcellularLocation>
        <location evidence="4">Nucleus</location>
        <location evidence="4">Nuclear pore complex</location>
    </subcellularLocation>
</comment>
<dbReference type="PANTHER" id="PTHR11225">
    <property type="entry name" value="NUCLEAR PORE COMPLEX PROTEIN NUP93 NUCLEOPORIN NUP93 DEAD EYE PROTEIN"/>
    <property type="match status" value="1"/>
</dbReference>
<dbReference type="VEuPathDB" id="FungiDB:A1Q1_07083"/>